<keyword evidence="3" id="KW-1185">Reference proteome</keyword>
<dbReference type="AlphaFoldDB" id="A0A940PV08"/>
<name>A0A940PV08_9MICO</name>
<feature type="region of interest" description="Disordered" evidence="1">
    <location>
        <begin position="40"/>
        <end position="143"/>
    </location>
</feature>
<dbReference type="Gene3D" id="1.20.120.20">
    <property type="entry name" value="Apolipoprotein"/>
    <property type="match status" value="1"/>
</dbReference>
<dbReference type="Proteomes" id="UP000675163">
    <property type="component" value="Unassembled WGS sequence"/>
</dbReference>
<evidence type="ECO:0000256" key="1">
    <source>
        <dbReference type="SAM" id="MobiDB-lite"/>
    </source>
</evidence>
<accession>A0A940PV08</accession>
<protein>
    <submittedName>
        <fullName evidence="2">Uncharacterized protein</fullName>
    </submittedName>
</protein>
<organism evidence="2 3">
    <name type="scientific">Leucobacter exalbidus</name>
    <dbReference type="NCBI Taxonomy" id="662960"/>
    <lineage>
        <taxon>Bacteria</taxon>
        <taxon>Bacillati</taxon>
        <taxon>Actinomycetota</taxon>
        <taxon>Actinomycetes</taxon>
        <taxon>Micrococcales</taxon>
        <taxon>Microbacteriaceae</taxon>
        <taxon>Leucobacter</taxon>
    </lineage>
</organism>
<reference evidence="2" key="1">
    <citation type="submission" date="2021-02" db="EMBL/GenBank/DDBJ databases">
        <title>Sequencing the genomes of 1000 actinobacteria strains.</title>
        <authorList>
            <person name="Klenk H.-P."/>
        </authorList>
    </citation>
    <scope>NUCLEOTIDE SEQUENCE</scope>
    <source>
        <strain evidence="2">DSM 22850</strain>
    </source>
</reference>
<proteinExistence type="predicted"/>
<evidence type="ECO:0000313" key="3">
    <source>
        <dbReference type="Proteomes" id="UP000675163"/>
    </source>
</evidence>
<comment type="caution">
    <text evidence="2">The sequence shown here is derived from an EMBL/GenBank/DDBJ whole genome shotgun (WGS) entry which is preliminary data.</text>
</comment>
<evidence type="ECO:0000313" key="2">
    <source>
        <dbReference type="EMBL" id="MBP1326735.1"/>
    </source>
</evidence>
<gene>
    <name evidence="2" type="ORF">JOF28_001967</name>
</gene>
<dbReference type="EMBL" id="JAFIDA010000001">
    <property type="protein sequence ID" value="MBP1326735.1"/>
    <property type="molecule type" value="Genomic_DNA"/>
</dbReference>
<feature type="compositionally biased region" description="Basic and acidic residues" evidence="1">
    <location>
        <begin position="71"/>
        <end position="136"/>
    </location>
</feature>
<sequence>MAGFEIDIAANARDFQRGTKDVEAALEDVADALDDVARDAQLAGEEMGDGLGDGAQDGAKQTAKSTGDMSRSLKEVGDDAERAGRELGDEIGDGAKDAERATERATDDISKSLKDVEKDAERAGRELGDEIGDGAKDAGTSVERVEKSFKELADASKRSTTKVGNDLKTDVKRGTDGASEAVGEFKDEAISNLSETVSSFRGEAEDIAQIAQDTLGGVVANLGPVGMAAGVAGAVGIGLIIAEIEKAKEAEQEFRENVAELADTLIETGGDGADAIAAIADRMRGLATETDKNAMDFDKLRGMAEDMKVPFADLAQAYASGDGDLQKYIKNLDKRIDAEILAAQESTKYVEGATLGTTALGLELEKQRDQLKGVADQYKEAGEDAAAWEESGGAAIAARAEAMDTLQGELDEAIGTWGDYIDAETGAVDPAGYLEGMQARMDATANFNTNVQDMATEFGLTQEEVQTILDQGVEFAPMLQSILDSGMGETYAEQVRSMLGGGQAILDGTPLNSTITAESNTEDAEAGLEKTRATERTATVKGTADTRDADRSLEATRAKRRTATITGRADTSAAERSLEATRSKTRTAIIAAKADTTAARASLDGLTKALTISVGVNLYQAERDLNAFVTRARTAIVDVQTRNGKAVP</sequence>
<dbReference type="RefSeq" id="WP_209705597.1">
    <property type="nucleotide sequence ID" value="NZ_JAFIDA010000001.1"/>
</dbReference>